<dbReference type="STRING" id="596151.DesfrDRAFT_2633"/>
<dbReference type="EMBL" id="AECZ01000017">
    <property type="protein sequence ID" value="EFL50692.1"/>
    <property type="molecule type" value="Genomic_DNA"/>
</dbReference>
<keyword evidence="3" id="KW-1003">Cell membrane</keyword>
<gene>
    <name evidence="8" type="ORF">DesfrDRAFT_2633</name>
</gene>
<evidence type="ECO:0000256" key="2">
    <source>
        <dbReference type="ARBA" id="ARBA00022448"/>
    </source>
</evidence>
<keyword evidence="9" id="KW-1185">Reference proteome</keyword>
<proteinExistence type="predicted"/>
<feature type="transmembrane region" description="Helical" evidence="7">
    <location>
        <begin position="308"/>
        <end position="331"/>
    </location>
</feature>
<evidence type="ECO:0000313" key="9">
    <source>
        <dbReference type="Proteomes" id="UP000006250"/>
    </source>
</evidence>
<feature type="transmembrane region" description="Helical" evidence="7">
    <location>
        <begin position="286"/>
        <end position="302"/>
    </location>
</feature>
<name>E1JYB8_SOLFR</name>
<feature type="transmembrane region" description="Helical" evidence="7">
    <location>
        <begin position="220"/>
        <end position="245"/>
    </location>
</feature>
<dbReference type="Pfam" id="PF07690">
    <property type="entry name" value="MFS_1"/>
    <property type="match status" value="1"/>
</dbReference>
<dbReference type="Proteomes" id="UP000006250">
    <property type="component" value="Unassembled WGS sequence"/>
</dbReference>
<dbReference type="AlphaFoldDB" id="E1JYB8"/>
<evidence type="ECO:0000256" key="5">
    <source>
        <dbReference type="ARBA" id="ARBA00022989"/>
    </source>
</evidence>
<dbReference type="InterPro" id="IPR050171">
    <property type="entry name" value="MFS_Transporters"/>
</dbReference>
<dbReference type="InterPro" id="IPR036259">
    <property type="entry name" value="MFS_trans_sf"/>
</dbReference>
<dbReference type="GO" id="GO:0022857">
    <property type="term" value="F:transmembrane transporter activity"/>
    <property type="evidence" value="ECO:0007669"/>
    <property type="project" value="InterPro"/>
</dbReference>
<reference evidence="8 9" key="1">
    <citation type="submission" date="2010-08" db="EMBL/GenBank/DDBJ databases">
        <title>The draft genome of Desulfovibrio fructosovorans JJ.</title>
        <authorList>
            <consortium name="US DOE Joint Genome Institute (JGI-PGF)"/>
            <person name="Lucas S."/>
            <person name="Copeland A."/>
            <person name="Lapidus A."/>
            <person name="Cheng J.-F."/>
            <person name="Bruce D."/>
            <person name="Goodwin L."/>
            <person name="Pitluck S."/>
            <person name="Land M.L."/>
            <person name="Hauser L."/>
            <person name="Chang Y.-J."/>
            <person name="Jeffries C."/>
            <person name="Wall J.D."/>
            <person name="Stahl D.A."/>
            <person name="Arkin A.P."/>
            <person name="Dehal P."/>
            <person name="Stolyar S.M."/>
            <person name="Hazen T.C."/>
            <person name="Woyke T.J."/>
        </authorList>
    </citation>
    <scope>NUCLEOTIDE SEQUENCE [LARGE SCALE GENOMIC DNA]</scope>
    <source>
        <strain evidence="8 9">JJ</strain>
    </source>
</reference>
<evidence type="ECO:0000313" key="8">
    <source>
        <dbReference type="EMBL" id="EFL50692.1"/>
    </source>
</evidence>
<dbReference type="PANTHER" id="PTHR23517">
    <property type="entry name" value="RESISTANCE PROTEIN MDTM, PUTATIVE-RELATED-RELATED"/>
    <property type="match status" value="1"/>
</dbReference>
<dbReference type="SUPFAM" id="SSF103473">
    <property type="entry name" value="MFS general substrate transporter"/>
    <property type="match status" value="1"/>
</dbReference>
<evidence type="ECO:0000256" key="4">
    <source>
        <dbReference type="ARBA" id="ARBA00022692"/>
    </source>
</evidence>
<sequence>MKSRDDPARPEHALTRTALRASGRADILLFLLVMTVASTSGLQAWRTLINNFAVETAHLGADQIGLVQSIREVPGFLSMLVVYALLVFCELRAAALSIVVLGVGIALTGLFPNLWGLSLTTLIWSAGFHAFEPLNQSLTLQHFNTLEAPVVLSRIRSLGALGNIVVGVAIYFLADAMGYTEIFAVAGVCVILAGLWGLSRKDCTPAGPPQKKKMYLRRKYWLYYMLTFLEGSRRQIFMVFAVFLLVKKFDFTVQSITVLFVVNNVINYFLNPMIGRAINRFGERQLLSIEYAGMILVFLTYAYTESPLVAGCMYVLDFLLFNFNVGVRTYYQKIAAPEDIASGMAMGFTINHIAAVLMPVLGGLLWMFDYRIPFFIGIGLGVLSLALTQCIRTPARAAG</sequence>
<dbReference type="eggNOG" id="COG2814">
    <property type="taxonomic scope" value="Bacteria"/>
</dbReference>
<keyword evidence="4 7" id="KW-0812">Transmembrane</keyword>
<feature type="transmembrane region" description="Helical" evidence="7">
    <location>
        <begin position="251"/>
        <end position="274"/>
    </location>
</feature>
<feature type="transmembrane region" description="Helical" evidence="7">
    <location>
        <begin position="65"/>
        <end position="86"/>
    </location>
</feature>
<protein>
    <submittedName>
        <fullName evidence="8">Major facilitator superfamily MFS_1</fullName>
    </submittedName>
</protein>
<keyword evidence="6 7" id="KW-0472">Membrane</keyword>
<feature type="transmembrane region" description="Helical" evidence="7">
    <location>
        <begin position="93"/>
        <end position="111"/>
    </location>
</feature>
<organism evidence="8 9">
    <name type="scientific">Solidesulfovibrio fructosivorans JJ]</name>
    <dbReference type="NCBI Taxonomy" id="596151"/>
    <lineage>
        <taxon>Bacteria</taxon>
        <taxon>Pseudomonadati</taxon>
        <taxon>Thermodesulfobacteriota</taxon>
        <taxon>Desulfovibrionia</taxon>
        <taxon>Desulfovibrionales</taxon>
        <taxon>Desulfovibrionaceae</taxon>
        <taxon>Solidesulfovibrio</taxon>
    </lineage>
</organism>
<keyword evidence="2" id="KW-0813">Transport</keyword>
<feature type="transmembrane region" description="Helical" evidence="7">
    <location>
        <begin position="343"/>
        <end position="366"/>
    </location>
</feature>
<comment type="caution">
    <text evidence="8">The sequence shown here is derived from an EMBL/GenBank/DDBJ whole genome shotgun (WGS) entry which is preliminary data.</text>
</comment>
<evidence type="ECO:0000256" key="1">
    <source>
        <dbReference type="ARBA" id="ARBA00004651"/>
    </source>
</evidence>
<dbReference type="RefSeq" id="WP_005994565.1">
    <property type="nucleotide sequence ID" value="NZ_AECZ01000017.1"/>
</dbReference>
<dbReference type="Gene3D" id="1.20.1250.20">
    <property type="entry name" value="MFS general substrate transporter like domains"/>
    <property type="match status" value="2"/>
</dbReference>
<dbReference type="OrthoDB" id="9774288at2"/>
<feature type="transmembrane region" description="Helical" evidence="7">
    <location>
        <begin position="180"/>
        <end position="199"/>
    </location>
</feature>
<dbReference type="CDD" id="cd06174">
    <property type="entry name" value="MFS"/>
    <property type="match status" value="1"/>
</dbReference>
<evidence type="ECO:0000256" key="3">
    <source>
        <dbReference type="ARBA" id="ARBA00022475"/>
    </source>
</evidence>
<dbReference type="GO" id="GO:0005886">
    <property type="term" value="C:plasma membrane"/>
    <property type="evidence" value="ECO:0007669"/>
    <property type="project" value="UniProtKB-SubCell"/>
</dbReference>
<feature type="transmembrane region" description="Helical" evidence="7">
    <location>
        <begin position="27"/>
        <end position="45"/>
    </location>
</feature>
<feature type="transmembrane region" description="Helical" evidence="7">
    <location>
        <begin position="372"/>
        <end position="391"/>
    </location>
</feature>
<accession>E1JYB8</accession>
<evidence type="ECO:0000256" key="7">
    <source>
        <dbReference type="SAM" id="Phobius"/>
    </source>
</evidence>
<comment type="subcellular location">
    <subcellularLocation>
        <location evidence="1">Cell membrane</location>
        <topology evidence="1">Multi-pass membrane protein</topology>
    </subcellularLocation>
</comment>
<evidence type="ECO:0000256" key="6">
    <source>
        <dbReference type="ARBA" id="ARBA00023136"/>
    </source>
</evidence>
<keyword evidence="5 7" id="KW-1133">Transmembrane helix</keyword>
<dbReference type="InterPro" id="IPR011701">
    <property type="entry name" value="MFS"/>
</dbReference>